<dbReference type="Proteomes" id="UP000000600">
    <property type="component" value="Unassembled WGS sequence"/>
</dbReference>
<accession>A0EIM7</accession>
<dbReference type="OrthoDB" id="288771at2759"/>
<dbReference type="GO" id="GO:0022857">
    <property type="term" value="F:transmembrane transporter activity"/>
    <property type="evidence" value="ECO:0007669"/>
    <property type="project" value="InterPro"/>
</dbReference>
<name>A0EIM7_PARTE</name>
<gene>
    <name evidence="7" type="ORF">GSPATT00027497001</name>
</gene>
<keyword evidence="4 5" id="KW-0472">Membrane</keyword>
<evidence type="ECO:0000256" key="2">
    <source>
        <dbReference type="ARBA" id="ARBA00022692"/>
    </source>
</evidence>
<dbReference type="SUPFAM" id="SSF103473">
    <property type="entry name" value="MFS general substrate transporter"/>
    <property type="match status" value="1"/>
</dbReference>
<evidence type="ECO:0000256" key="3">
    <source>
        <dbReference type="ARBA" id="ARBA00022989"/>
    </source>
</evidence>
<feature type="transmembrane region" description="Helical" evidence="5">
    <location>
        <begin position="493"/>
        <end position="513"/>
    </location>
</feature>
<keyword evidence="3 5" id="KW-1133">Transmembrane helix</keyword>
<evidence type="ECO:0000259" key="6">
    <source>
        <dbReference type="PROSITE" id="PS50850"/>
    </source>
</evidence>
<dbReference type="InterPro" id="IPR036259">
    <property type="entry name" value="MFS_trans_sf"/>
</dbReference>
<organism evidence="7 8">
    <name type="scientific">Paramecium tetraurelia</name>
    <dbReference type="NCBI Taxonomy" id="5888"/>
    <lineage>
        <taxon>Eukaryota</taxon>
        <taxon>Sar</taxon>
        <taxon>Alveolata</taxon>
        <taxon>Ciliophora</taxon>
        <taxon>Intramacronucleata</taxon>
        <taxon>Oligohymenophorea</taxon>
        <taxon>Peniculida</taxon>
        <taxon>Parameciidae</taxon>
        <taxon>Paramecium</taxon>
    </lineage>
</organism>
<feature type="transmembrane region" description="Helical" evidence="5">
    <location>
        <begin position="424"/>
        <end position="443"/>
    </location>
</feature>
<dbReference type="InParanoid" id="A0EIM7"/>
<dbReference type="PANTHER" id="PTHR24064">
    <property type="entry name" value="SOLUTE CARRIER FAMILY 22 MEMBER"/>
    <property type="match status" value="1"/>
</dbReference>
<feature type="transmembrane region" description="Helical" evidence="5">
    <location>
        <begin position="525"/>
        <end position="543"/>
    </location>
</feature>
<feature type="transmembrane region" description="Helical" evidence="5">
    <location>
        <begin position="265"/>
        <end position="284"/>
    </location>
</feature>
<dbReference type="InterPro" id="IPR020846">
    <property type="entry name" value="MFS_dom"/>
</dbReference>
<dbReference type="KEGG" id="ptm:GSPATT00027497001"/>
<dbReference type="HOGENOM" id="CLU_001265_33_5_1"/>
<feature type="transmembrane region" description="Helical" evidence="5">
    <location>
        <begin position="200"/>
        <end position="222"/>
    </location>
</feature>
<proteinExistence type="predicted"/>
<feature type="transmembrane region" description="Helical" evidence="5">
    <location>
        <begin position="148"/>
        <end position="170"/>
    </location>
</feature>
<feature type="transmembrane region" description="Helical" evidence="5">
    <location>
        <begin position="391"/>
        <end position="412"/>
    </location>
</feature>
<feature type="transmembrane region" description="Helical" evidence="5">
    <location>
        <begin position="177"/>
        <end position="194"/>
    </location>
</feature>
<dbReference type="STRING" id="5888.A0EIM7"/>
<evidence type="ECO:0000313" key="7">
    <source>
        <dbReference type="EMBL" id="CAK95168.1"/>
    </source>
</evidence>
<evidence type="ECO:0000256" key="5">
    <source>
        <dbReference type="SAM" id="Phobius"/>
    </source>
</evidence>
<dbReference type="RefSeq" id="XP_001462541.1">
    <property type="nucleotide sequence ID" value="XM_001462504.1"/>
</dbReference>
<dbReference type="OMA" id="WTSIPTI"/>
<feature type="transmembrane region" description="Helical" evidence="5">
    <location>
        <begin position="234"/>
        <end position="253"/>
    </location>
</feature>
<keyword evidence="8" id="KW-1185">Reference proteome</keyword>
<sequence>MGKEQNELKNKLYQINEIFKNNNNCFYMINSIKNQFKQQLELLQDKKYKKPAFEAYNMKRAFVTLDQAFEYVGDNSKYQQRITLLLCIQFLFYSFFVMGMPYLLQNPSKYCTDEICIEYPNCNNRIDSLIGFDSIAKEFGLFCNGRKAFIAALFFVGQMFGGFTFPILANIFGRRKILLFGMSLGSISIFVGSLCDNLLSLYALFFIAGFGLSGYETVVYVYITEISALRFRSIASSLLIVIWSSSMLIYPFIVDILQSWRLLMMWSIGVPLLITIILDYFYFVESPRWLISKQQYDECRRVFRFMSIFNKRRPFEFNFMEELDKFNNRCVKVASMKKVETQIKLIQQSNQTAGYWELFKRSKLLTQTLILVQMWFLRYFTYYGLQFSVSTFGISMTTTLRMLALVELLTGMSSLYFKLKYPRIISLQFCLLTMILSATLAYIDVPLECQGSLCWQQILHLVSAILIKASITIYNSMLNTYTGEAYVTTVRSYGYGVCMTFGQLGSTFAPLYVSYVQEIYQQANAITIVGLLALLALGLTWFLQETYKQDMYDNLSDEVMATQTLPLINQEMQFDEIELQQLR</sequence>
<feature type="transmembrane region" description="Helical" evidence="5">
    <location>
        <begin position="458"/>
        <end position="481"/>
    </location>
</feature>
<evidence type="ECO:0000313" key="8">
    <source>
        <dbReference type="Proteomes" id="UP000000600"/>
    </source>
</evidence>
<dbReference type="AlphaFoldDB" id="A0EIM7"/>
<evidence type="ECO:0000256" key="1">
    <source>
        <dbReference type="ARBA" id="ARBA00004141"/>
    </source>
</evidence>
<dbReference type="GO" id="GO:0016020">
    <property type="term" value="C:membrane"/>
    <property type="evidence" value="ECO:0007669"/>
    <property type="project" value="UniProtKB-SubCell"/>
</dbReference>
<reference evidence="7 8" key="1">
    <citation type="journal article" date="2006" name="Nature">
        <title>Global trends of whole-genome duplications revealed by the ciliate Paramecium tetraurelia.</title>
        <authorList>
            <consortium name="Genoscope"/>
            <person name="Aury J.-M."/>
            <person name="Jaillon O."/>
            <person name="Duret L."/>
            <person name="Noel B."/>
            <person name="Jubin C."/>
            <person name="Porcel B.M."/>
            <person name="Segurens B."/>
            <person name="Daubin V."/>
            <person name="Anthouard V."/>
            <person name="Aiach N."/>
            <person name="Arnaiz O."/>
            <person name="Billaut A."/>
            <person name="Beisson J."/>
            <person name="Blanc I."/>
            <person name="Bouhouche K."/>
            <person name="Camara F."/>
            <person name="Duharcourt S."/>
            <person name="Guigo R."/>
            <person name="Gogendeau D."/>
            <person name="Katinka M."/>
            <person name="Keller A.-M."/>
            <person name="Kissmehl R."/>
            <person name="Klotz C."/>
            <person name="Koll F."/>
            <person name="Le Moue A."/>
            <person name="Lepere C."/>
            <person name="Malinsky S."/>
            <person name="Nowacki M."/>
            <person name="Nowak J.K."/>
            <person name="Plattner H."/>
            <person name="Poulain J."/>
            <person name="Ruiz F."/>
            <person name="Serrano V."/>
            <person name="Zagulski M."/>
            <person name="Dessen P."/>
            <person name="Betermier M."/>
            <person name="Weissenbach J."/>
            <person name="Scarpelli C."/>
            <person name="Schachter V."/>
            <person name="Sperling L."/>
            <person name="Meyer E."/>
            <person name="Cohen J."/>
            <person name="Wincker P."/>
        </authorList>
    </citation>
    <scope>NUCLEOTIDE SEQUENCE [LARGE SCALE GENOMIC DNA]</scope>
    <source>
        <strain evidence="7 8">Stock d4-2</strain>
    </source>
</reference>
<keyword evidence="2 5" id="KW-0812">Transmembrane</keyword>
<feature type="transmembrane region" description="Helical" evidence="5">
    <location>
        <begin position="82"/>
        <end position="104"/>
    </location>
</feature>
<evidence type="ECO:0000256" key="4">
    <source>
        <dbReference type="ARBA" id="ARBA00023136"/>
    </source>
</evidence>
<dbReference type="Gene3D" id="1.20.1250.20">
    <property type="entry name" value="MFS general substrate transporter like domains"/>
    <property type="match status" value="1"/>
</dbReference>
<dbReference type="PROSITE" id="PS50850">
    <property type="entry name" value="MFS"/>
    <property type="match status" value="1"/>
</dbReference>
<dbReference type="GeneID" id="5008711"/>
<dbReference type="eggNOG" id="KOG0255">
    <property type="taxonomic scope" value="Eukaryota"/>
</dbReference>
<comment type="subcellular location">
    <subcellularLocation>
        <location evidence="1">Membrane</location>
        <topology evidence="1">Multi-pass membrane protein</topology>
    </subcellularLocation>
</comment>
<dbReference type="Pfam" id="PF07690">
    <property type="entry name" value="MFS_1"/>
    <property type="match status" value="1"/>
</dbReference>
<feature type="domain" description="Major facilitator superfamily (MFS) profile" evidence="6">
    <location>
        <begin position="87"/>
        <end position="548"/>
    </location>
</feature>
<dbReference type="EMBL" id="CT868681">
    <property type="protein sequence ID" value="CAK95168.1"/>
    <property type="molecule type" value="Genomic_DNA"/>
</dbReference>
<protein>
    <recommendedName>
        <fullName evidence="6">Major facilitator superfamily (MFS) profile domain-containing protein</fullName>
    </recommendedName>
</protein>
<dbReference type="InterPro" id="IPR011701">
    <property type="entry name" value="MFS"/>
</dbReference>